<reference evidence="2 3" key="1">
    <citation type="journal article" date="2023" name="Plant Biotechnol. J.">
        <title>Chromosome-level wild Hevea brasiliensis genome provides new tools for genomic-assisted breeding and valuable loci to elevate rubber yield.</title>
        <authorList>
            <person name="Cheng H."/>
            <person name="Song X."/>
            <person name="Hu Y."/>
            <person name="Wu T."/>
            <person name="Yang Q."/>
            <person name="An Z."/>
            <person name="Feng S."/>
            <person name="Deng Z."/>
            <person name="Wu W."/>
            <person name="Zeng X."/>
            <person name="Tu M."/>
            <person name="Wang X."/>
            <person name="Huang H."/>
        </authorList>
    </citation>
    <scope>NUCLEOTIDE SEQUENCE [LARGE SCALE GENOMIC DNA]</scope>
    <source>
        <strain evidence="2">MT/VB/25A 57/8</strain>
    </source>
</reference>
<evidence type="ECO:0000313" key="2">
    <source>
        <dbReference type="EMBL" id="KAJ9169799.1"/>
    </source>
</evidence>
<evidence type="ECO:0008006" key="4">
    <source>
        <dbReference type="Google" id="ProtNLM"/>
    </source>
</evidence>
<dbReference type="PANTHER" id="PTHR48235">
    <property type="entry name" value="OS01G0916700 PROTEIN"/>
    <property type="match status" value="1"/>
</dbReference>
<accession>A0ABQ9LP95</accession>
<sequence length="167" mass="19487">MDSSFRFIRPRPLCSHPHHQHHHHHPLCHRHHHHHHHQCHHHFCPSHNHCHHHHYNCHCLVCPRFAPHPLRGPELIGSYPPLNDLADAHKETASITQVLQDPGHNVSEEEEEEEGDPIFVLTDEWREFFAKSEAKRKLEKQQAKKKRQTLIGNAGHALDLVPSNAQP</sequence>
<evidence type="ECO:0000313" key="3">
    <source>
        <dbReference type="Proteomes" id="UP001174677"/>
    </source>
</evidence>
<comment type="caution">
    <text evidence="2">The sequence shown here is derived from an EMBL/GenBank/DDBJ whole genome shotgun (WGS) entry which is preliminary data.</text>
</comment>
<dbReference type="EMBL" id="JARPOI010000010">
    <property type="protein sequence ID" value="KAJ9169799.1"/>
    <property type="molecule type" value="Genomic_DNA"/>
</dbReference>
<keyword evidence="3" id="KW-1185">Reference proteome</keyword>
<dbReference type="Proteomes" id="UP001174677">
    <property type="component" value="Chromosome 10"/>
</dbReference>
<feature type="region of interest" description="Disordered" evidence="1">
    <location>
        <begin position="138"/>
        <end position="167"/>
    </location>
</feature>
<name>A0ABQ9LP95_HEVBR</name>
<evidence type="ECO:0000256" key="1">
    <source>
        <dbReference type="SAM" id="MobiDB-lite"/>
    </source>
</evidence>
<gene>
    <name evidence="2" type="ORF">P3X46_017950</name>
</gene>
<proteinExistence type="predicted"/>
<protein>
    <recommendedName>
        <fullName evidence="4">SKI-interacting protein SKIP SNW domain-containing protein</fullName>
    </recommendedName>
</protein>
<organism evidence="2 3">
    <name type="scientific">Hevea brasiliensis</name>
    <name type="common">Para rubber tree</name>
    <name type="synonym">Siphonia brasiliensis</name>
    <dbReference type="NCBI Taxonomy" id="3981"/>
    <lineage>
        <taxon>Eukaryota</taxon>
        <taxon>Viridiplantae</taxon>
        <taxon>Streptophyta</taxon>
        <taxon>Embryophyta</taxon>
        <taxon>Tracheophyta</taxon>
        <taxon>Spermatophyta</taxon>
        <taxon>Magnoliopsida</taxon>
        <taxon>eudicotyledons</taxon>
        <taxon>Gunneridae</taxon>
        <taxon>Pentapetalae</taxon>
        <taxon>rosids</taxon>
        <taxon>fabids</taxon>
        <taxon>Malpighiales</taxon>
        <taxon>Euphorbiaceae</taxon>
        <taxon>Crotonoideae</taxon>
        <taxon>Micrandreae</taxon>
        <taxon>Hevea</taxon>
    </lineage>
</organism>
<dbReference type="PANTHER" id="PTHR48235:SF1">
    <property type="entry name" value="OS01G0916700 PROTEIN"/>
    <property type="match status" value="1"/>
</dbReference>